<protein>
    <recommendedName>
        <fullName evidence="9">G-protein coupled receptors family 1 profile domain-containing protein</fullName>
    </recommendedName>
</protein>
<name>A0A8S3YZL8_9EUPU</name>
<keyword evidence="2 8" id="KW-0812">Transmembrane</keyword>
<evidence type="ECO:0000256" key="7">
    <source>
        <dbReference type="ARBA" id="ARBA00023224"/>
    </source>
</evidence>
<feature type="domain" description="G-protein coupled receptors family 1 profile" evidence="9">
    <location>
        <begin position="101"/>
        <end position="296"/>
    </location>
</feature>
<dbReference type="Proteomes" id="UP000678393">
    <property type="component" value="Unassembled WGS sequence"/>
</dbReference>
<dbReference type="EMBL" id="CAJHNH020000947">
    <property type="protein sequence ID" value="CAG5120670.1"/>
    <property type="molecule type" value="Genomic_DNA"/>
</dbReference>
<keyword evidence="7" id="KW-0807">Transducer</keyword>
<evidence type="ECO:0000313" key="11">
    <source>
        <dbReference type="Proteomes" id="UP000678393"/>
    </source>
</evidence>
<comment type="caution">
    <text evidence="10">The sequence shown here is derived from an EMBL/GenBank/DDBJ whole genome shotgun (WGS) entry which is preliminary data.</text>
</comment>
<evidence type="ECO:0000256" key="6">
    <source>
        <dbReference type="ARBA" id="ARBA00023170"/>
    </source>
</evidence>
<dbReference type="PANTHER" id="PTHR45695:SF9">
    <property type="entry name" value="LEUCOKININ RECEPTOR"/>
    <property type="match status" value="1"/>
</dbReference>
<comment type="subcellular location">
    <subcellularLocation>
        <location evidence="1">Membrane</location>
        <topology evidence="1">Multi-pass membrane protein</topology>
    </subcellularLocation>
</comment>
<dbReference type="GO" id="GO:0005886">
    <property type="term" value="C:plasma membrane"/>
    <property type="evidence" value="ECO:0007669"/>
    <property type="project" value="TreeGrafter"/>
</dbReference>
<feature type="transmembrane region" description="Helical" evidence="8">
    <location>
        <begin position="85"/>
        <end position="109"/>
    </location>
</feature>
<reference evidence="10" key="1">
    <citation type="submission" date="2021-04" db="EMBL/GenBank/DDBJ databases">
        <authorList>
            <consortium name="Molecular Ecology Group"/>
        </authorList>
    </citation>
    <scope>NUCLEOTIDE SEQUENCE</scope>
</reference>
<evidence type="ECO:0000256" key="2">
    <source>
        <dbReference type="ARBA" id="ARBA00022692"/>
    </source>
</evidence>
<dbReference type="AlphaFoldDB" id="A0A8S3YZL8"/>
<dbReference type="InterPro" id="IPR017452">
    <property type="entry name" value="GPCR_Rhodpsn_7TM"/>
</dbReference>
<dbReference type="PRINTS" id="PR00237">
    <property type="entry name" value="GPCRRHODOPSN"/>
</dbReference>
<dbReference type="Gene3D" id="1.20.1070.10">
    <property type="entry name" value="Rhodopsin 7-helix transmembrane proteins"/>
    <property type="match status" value="1"/>
</dbReference>
<dbReference type="OrthoDB" id="5981855at2759"/>
<evidence type="ECO:0000313" key="10">
    <source>
        <dbReference type="EMBL" id="CAG5120670.1"/>
    </source>
</evidence>
<evidence type="ECO:0000259" key="9">
    <source>
        <dbReference type="PROSITE" id="PS50262"/>
    </source>
</evidence>
<accession>A0A8S3YZL8</accession>
<feature type="non-terminal residue" evidence="10">
    <location>
        <position position="296"/>
    </location>
</feature>
<evidence type="ECO:0000256" key="1">
    <source>
        <dbReference type="ARBA" id="ARBA00004141"/>
    </source>
</evidence>
<feature type="transmembrane region" description="Helical" evidence="8">
    <location>
        <begin position="121"/>
        <end position="147"/>
    </location>
</feature>
<feature type="transmembrane region" description="Helical" evidence="8">
    <location>
        <begin position="159"/>
        <end position="180"/>
    </location>
</feature>
<gene>
    <name evidence="10" type="ORF">CUNI_LOCUS6228</name>
</gene>
<dbReference type="GO" id="GO:0004930">
    <property type="term" value="F:G protein-coupled receptor activity"/>
    <property type="evidence" value="ECO:0007669"/>
    <property type="project" value="UniProtKB-KW"/>
</dbReference>
<evidence type="ECO:0000256" key="3">
    <source>
        <dbReference type="ARBA" id="ARBA00022989"/>
    </source>
</evidence>
<dbReference type="PROSITE" id="PS50262">
    <property type="entry name" value="G_PROTEIN_RECEP_F1_2"/>
    <property type="match status" value="1"/>
</dbReference>
<keyword evidence="3 8" id="KW-1133">Transmembrane helix</keyword>
<organism evidence="10 11">
    <name type="scientific">Candidula unifasciata</name>
    <dbReference type="NCBI Taxonomy" id="100452"/>
    <lineage>
        <taxon>Eukaryota</taxon>
        <taxon>Metazoa</taxon>
        <taxon>Spiralia</taxon>
        <taxon>Lophotrochozoa</taxon>
        <taxon>Mollusca</taxon>
        <taxon>Gastropoda</taxon>
        <taxon>Heterobranchia</taxon>
        <taxon>Euthyneura</taxon>
        <taxon>Panpulmonata</taxon>
        <taxon>Eupulmonata</taxon>
        <taxon>Stylommatophora</taxon>
        <taxon>Helicina</taxon>
        <taxon>Helicoidea</taxon>
        <taxon>Geomitridae</taxon>
        <taxon>Candidula</taxon>
    </lineage>
</organism>
<dbReference type="InterPro" id="IPR000276">
    <property type="entry name" value="GPCR_Rhodpsn"/>
</dbReference>
<keyword evidence="5 8" id="KW-0472">Membrane</keyword>
<evidence type="ECO:0000256" key="4">
    <source>
        <dbReference type="ARBA" id="ARBA00023040"/>
    </source>
</evidence>
<sequence length="296" mass="33181">MFAIEEPALGLSSTSLRISEYTVTQQTMGIHWNLTEIQESSTTIFSISRVTNSFTNVTNCFTNVTTSATNVTEMSWKNLPLATNVILITLYTFTTLAAVVGNSLAIIVFTKGKRSNTDLRYFLLNLAIADLIMAIFCIPFTLAYQIADTWLFSSFMCPVVQGCQVVSVTASVSTNTAIGIDRLLAVKFPLRRKATDSRSRLFIASIWIFAVSLGAIPFFMSRTILKRDGRMACEEHFLDEDVRVMYGFFITIITYFLPVTVLSATYIMIGKILWRHKLPGNADDHRDAVQLKSKRK</sequence>
<keyword evidence="11" id="KW-1185">Reference proteome</keyword>
<feature type="transmembrane region" description="Helical" evidence="8">
    <location>
        <begin position="245"/>
        <end position="269"/>
    </location>
</feature>
<keyword evidence="4" id="KW-0297">G-protein coupled receptor</keyword>
<dbReference type="PANTHER" id="PTHR45695">
    <property type="entry name" value="LEUCOKININ RECEPTOR-RELATED"/>
    <property type="match status" value="1"/>
</dbReference>
<dbReference type="SUPFAM" id="SSF81321">
    <property type="entry name" value="Family A G protein-coupled receptor-like"/>
    <property type="match status" value="1"/>
</dbReference>
<keyword evidence="6" id="KW-0675">Receptor</keyword>
<evidence type="ECO:0000256" key="5">
    <source>
        <dbReference type="ARBA" id="ARBA00023136"/>
    </source>
</evidence>
<evidence type="ECO:0000256" key="8">
    <source>
        <dbReference type="SAM" id="Phobius"/>
    </source>
</evidence>
<dbReference type="Pfam" id="PF00001">
    <property type="entry name" value="7tm_1"/>
    <property type="match status" value="1"/>
</dbReference>
<proteinExistence type="predicted"/>
<feature type="transmembrane region" description="Helical" evidence="8">
    <location>
        <begin position="201"/>
        <end position="225"/>
    </location>
</feature>